<feature type="transmembrane region" description="Helical" evidence="1">
    <location>
        <begin position="92"/>
        <end position="116"/>
    </location>
</feature>
<protein>
    <recommendedName>
        <fullName evidence="4">DUF2637 domain-containing protein</fullName>
    </recommendedName>
</protein>
<organism evidence="2 3">
    <name type="scientific">Agrococcus terreus</name>
    <dbReference type="NCBI Taxonomy" id="574649"/>
    <lineage>
        <taxon>Bacteria</taxon>
        <taxon>Bacillati</taxon>
        <taxon>Actinomycetota</taxon>
        <taxon>Actinomycetes</taxon>
        <taxon>Micrococcales</taxon>
        <taxon>Microbacteriaceae</taxon>
        <taxon>Agrococcus</taxon>
    </lineage>
</organism>
<keyword evidence="1" id="KW-0812">Transmembrane</keyword>
<feature type="transmembrane region" description="Helical" evidence="1">
    <location>
        <begin position="153"/>
        <end position="173"/>
    </location>
</feature>
<accession>A0ABQ2KR64</accession>
<evidence type="ECO:0008006" key="4">
    <source>
        <dbReference type="Google" id="ProtNLM"/>
    </source>
</evidence>
<keyword evidence="1" id="KW-0472">Membrane</keyword>
<reference evidence="3" key="1">
    <citation type="journal article" date="2019" name="Int. J. Syst. Evol. Microbiol.">
        <title>The Global Catalogue of Microorganisms (GCM) 10K type strain sequencing project: providing services to taxonomists for standard genome sequencing and annotation.</title>
        <authorList>
            <consortium name="The Broad Institute Genomics Platform"/>
            <consortium name="The Broad Institute Genome Sequencing Center for Infectious Disease"/>
            <person name="Wu L."/>
            <person name="Ma J."/>
        </authorList>
    </citation>
    <scope>NUCLEOTIDE SEQUENCE [LARGE SCALE GENOMIC DNA]</scope>
    <source>
        <strain evidence="3">CGMCC 1.6960</strain>
    </source>
</reference>
<evidence type="ECO:0000313" key="2">
    <source>
        <dbReference type="EMBL" id="GGN89932.1"/>
    </source>
</evidence>
<comment type="caution">
    <text evidence="2">The sequence shown here is derived from an EMBL/GenBank/DDBJ whole genome shotgun (WGS) entry which is preliminary data.</text>
</comment>
<keyword evidence="3" id="KW-1185">Reference proteome</keyword>
<evidence type="ECO:0000313" key="3">
    <source>
        <dbReference type="Proteomes" id="UP000626982"/>
    </source>
</evidence>
<dbReference type="RefSeq" id="WP_188718884.1">
    <property type="nucleotide sequence ID" value="NZ_BAABBD010000001.1"/>
</dbReference>
<gene>
    <name evidence="2" type="ORF">GCM10010968_27080</name>
</gene>
<dbReference type="EMBL" id="BMLM01000005">
    <property type="protein sequence ID" value="GGN89932.1"/>
    <property type="molecule type" value="Genomic_DNA"/>
</dbReference>
<name>A0ABQ2KR64_9MICO</name>
<evidence type="ECO:0000256" key="1">
    <source>
        <dbReference type="SAM" id="Phobius"/>
    </source>
</evidence>
<proteinExistence type="predicted"/>
<feature type="transmembrane region" description="Helical" evidence="1">
    <location>
        <begin position="128"/>
        <end position="147"/>
    </location>
</feature>
<feature type="transmembrane region" description="Helical" evidence="1">
    <location>
        <begin position="58"/>
        <end position="80"/>
    </location>
</feature>
<dbReference type="Proteomes" id="UP000626982">
    <property type="component" value="Unassembled WGS sequence"/>
</dbReference>
<sequence>MTRMSAVERARTIAPGQAVRWKQLELDAFREHPAVLRGIDPSIRVRGGRGAPGRMTAVLLWAGFAAVVAPVVAMAILVPSRISAAAPVDYEAAIPVSSLLFLFADAALVPLAVAVLRQRAGQRFFRGLGIYSVVMAVLTVVISVGVSPSVDGVWLWMIPVLVGAAAGLALAIAPTPSAGGGDDARPDGPRSGPRAVARAAIAELDASEQQRVGAELRAAIDELARSGAISARDADWAKGAQLGMLSIRMSQPRR</sequence>
<keyword evidence="1" id="KW-1133">Transmembrane helix</keyword>